<sequence>MSTAARRIYVSCWWSANRSGAVALGDNRERSSRHHRNYKLQRAAKLPMPRLAQYDRGRKAKLNLRDILQKLQGAGPPRSA</sequence>
<accession>A0A4Q9MC92</accession>
<dbReference type="EMBL" id="ML143508">
    <property type="protein sequence ID" value="TBU23321.1"/>
    <property type="molecule type" value="Genomic_DNA"/>
</dbReference>
<dbReference type="AlphaFoldDB" id="A0A4Q9MC92"/>
<proteinExistence type="predicted"/>
<reference evidence="1" key="1">
    <citation type="submission" date="2019-01" db="EMBL/GenBank/DDBJ databases">
        <title>Draft genome sequences of three monokaryotic isolates of the white-rot basidiomycete fungus Dichomitus squalens.</title>
        <authorList>
            <consortium name="DOE Joint Genome Institute"/>
            <person name="Lopez S.C."/>
            <person name="Andreopoulos B."/>
            <person name="Pangilinan J."/>
            <person name="Lipzen A."/>
            <person name="Riley R."/>
            <person name="Ahrendt S."/>
            <person name="Ng V."/>
            <person name="Barry K."/>
            <person name="Daum C."/>
            <person name="Grigoriev I.V."/>
            <person name="Hilden K.S."/>
            <person name="Makela M.R."/>
            <person name="de Vries R.P."/>
        </authorList>
    </citation>
    <scope>NUCLEOTIDE SEQUENCE [LARGE SCALE GENOMIC DNA]</scope>
    <source>
        <strain evidence="1">OM18370.1</strain>
    </source>
</reference>
<gene>
    <name evidence="1" type="ORF">BD311DRAFT_768662</name>
</gene>
<protein>
    <submittedName>
        <fullName evidence="1">Uncharacterized protein</fullName>
    </submittedName>
</protein>
<evidence type="ECO:0000313" key="1">
    <source>
        <dbReference type="EMBL" id="TBU23321.1"/>
    </source>
</evidence>
<name>A0A4Q9MC92_9APHY</name>
<organism evidence="1">
    <name type="scientific">Dichomitus squalens</name>
    <dbReference type="NCBI Taxonomy" id="114155"/>
    <lineage>
        <taxon>Eukaryota</taxon>
        <taxon>Fungi</taxon>
        <taxon>Dikarya</taxon>
        <taxon>Basidiomycota</taxon>
        <taxon>Agaricomycotina</taxon>
        <taxon>Agaricomycetes</taxon>
        <taxon>Polyporales</taxon>
        <taxon>Polyporaceae</taxon>
        <taxon>Dichomitus</taxon>
    </lineage>
</organism>
<dbReference type="Proteomes" id="UP000292957">
    <property type="component" value="Unassembled WGS sequence"/>
</dbReference>